<comment type="caution">
    <text evidence="1">The sequence shown here is derived from an EMBL/GenBank/DDBJ whole genome shotgun (WGS) entry which is preliminary data.</text>
</comment>
<gene>
    <name evidence="1" type="ORF">LZ012_05715</name>
</gene>
<reference evidence="1" key="1">
    <citation type="submission" date="2022-01" db="EMBL/GenBank/DDBJ databases">
        <authorList>
            <person name="Jo J.-H."/>
            <person name="Im W.-T."/>
        </authorList>
    </citation>
    <scope>NUCLEOTIDE SEQUENCE</scope>
    <source>
        <strain evidence="1">XY25</strain>
    </source>
</reference>
<dbReference type="Proteomes" id="UP001165384">
    <property type="component" value="Unassembled WGS sequence"/>
</dbReference>
<sequence>MVELVLNLVFIGASLLADIKLYNTMDTKFPQQLGQIIPIMFREEGYNLFTLSTPPYEDGKCKYTGFAVPYERTWEEVTESGGVRVVNPPEPGKITGYAMVINKKTCPGKEPEPMFRVDTRDERGILFNKGQMQKGYFIVSRNYASLKEEDRPKWIEQALVVLDKASATNLEAKAFMDYTREAATKAAPKQSAVAPNGTKLE</sequence>
<protein>
    <submittedName>
        <fullName evidence="1">Uncharacterized protein</fullName>
    </submittedName>
</protein>
<dbReference type="RefSeq" id="WP_275708477.1">
    <property type="nucleotide sequence ID" value="NZ_JAKLTN010000001.1"/>
</dbReference>
<accession>A0ABS9K069</accession>
<keyword evidence="2" id="KW-1185">Reference proteome</keyword>
<dbReference type="EMBL" id="JAKLTN010000001">
    <property type="protein sequence ID" value="MCG2576489.1"/>
    <property type="molecule type" value="Genomic_DNA"/>
</dbReference>
<organism evidence="1 2">
    <name type="scientific">Dechloromonas hankyongensis</name>
    <dbReference type="NCBI Taxonomy" id="2908002"/>
    <lineage>
        <taxon>Bacteria</taxon>
        <taxon>Pseudomonadati</taxon>
        <taxon>Pseudomonadota</taxon>
        <taxon>Betaproteobacteria</taxon>
        <taxon>Rhodocyclales</taxon>
        <taxon>Azonexaceae</taxon>
        <taxon>Dechloromonas</taxon>
    </lineage>
</organism>
<evidence type="ECO:0000313" key="1">
    <source>
        <dbReference type="EMBL" id="MCG2576489.1"/>
    </source>
</evidence>
<evidence type="ECO:0000313" key="2">
    <source>
        <dbReference type="Proteomes" id="UP001165384"/>
    </source>
</evidence>
<proteinExistence type="predicted"/>
<name>A0ABS9K069_9RHOO</name>